<name>A0A4Z1NK48_9PEZI</name>
<dbReference type="InterPro" id="IPR018825">
    <property type="entry name" value="DUF2427"/>
</dbReference>
<dbReference type="PANTHER" id="PTHR31685">
    <property type="entry name" value="INTEGRAL MEMBRANE PROTEIN (AFU_ORTHOLOGUE AFUA_6G12730)-RELATED"/>
    <property type="match status" value="1"/>
</dbReference>
<dbReference type="InterPro" id="IPR018827">
    <property type="entry name" value="YTP1_C"/>
</dbReference>
<feature type="transmembrane region" description="Helical" evidence="2">
    <location>
        <begin position="265"/>
        <end position="284"/>
    </location>
</feature>
<evidence type="ECO:0000313" key="6">
    <source>
        <dbReference type="Proteomes" id="UP000298493"/>
    </source>
</evidence>
<feature type="transmembrane region" description="Helical" evidence="2">
    <location>
        <begin position="232"/>
        <end position="250"/>
    </location>
</feature>
<keyword evidence="2" id="KW-0472">Membrane</keyword>
<feature type="domain" description="Protein YTP1-like C-terminal" evidence="4">
    <location>
        <begin position="413"/>
        <end position="698"/>
    </location>
</feature>
<dbReference type="Proteomes" id="UP000298493">
    <property type="component" value="Unassembled WGS sequence"/>
</dbReference>
<dbReference type="STRING" id="86259.A0A4Z1NK48"/>
<feature type="transmembrane region" description="Helical" evidence="2">
    <location>
        <begin position="677"/>
        <end position="697"/>
    </location>
</feature>
<evidence type="ECO:0000256" key="1">
    <source>
        <dbReference type="SAM" id="MobiDB-lite"/>
    </source>
</evidence>
<gene>
    <name evidence="5" type="ORF">E6O75_ATG09301</name>
</gene>
<reference evidence="5 6" key="1">
    <citation type="submission" date="2019-04" db="EMBL/GenBank/DDBJ databases">
        <title>High contiguity whole genome sequence and gene annotation resource for two Venturia nashicola isolates.</title>
        <authorList>
            <person name="Prokchorchik M."/>
            <person name="Won K."/>
            <person name="Lee Y."/>
            <person name="Choi E.D."/>
            <person name="Segonzac C."/>
            <person name="Sohn K.H."/>
        </authorList>
    </citation>
    <scope>NUCLEOTIDE SEQUENCE [LARGE SCALE GENOMIC DNA]</scope>
    <source>
        <strain evidence="5 6">PRI2</strain>
    </source>
</reference>
<evidence type="ECO:0008006" key="7">
    <source>
        <dbReference type="Google" id="ProtNLM"/>
    </source>
</evidence>
<feature type="region of interest" description="Disordered" evidence="1">
    <location>
        <begin position="317"/>
        <end position="347"/>
    </location>
</feature>
<dbReference type="PANTHER" id="PTHR31685:SF3">
    <property type="entry name" value="INTEGRAL MEMBRANE PROTEIN (AFU_ORTHOLOGUE AFUA_6G12730)"/>
    <property type="match status" value="1"/>
</dbReference>
<proteinExistence type="predicted"/>
<keyword evidence="2" id="KW-0812">Transmembrane</keyword>
<dbReference type="AlphaFoldDB" id="A0A4Z1NK48"/>
<feature type="transmembrane region" description="Helical" evidence="2">
    <location>
        <begin position="446"/>
        <end position="468"/>
    </location>
</feature>
<feature type="transmembrane region" description="Helical" evidence="2">
    <location>
        <begin position="489"/>
        <end position="510"/>
    </location>
</feature>
<feature type="transmembrane region" description="Helical" evidence="2">
    <location>
        <begin position="409"/>
        <end position="434"/>
    </location>
</feature>
<dbReference type="Pfam" id="PF10348">
    <property type="entry name" value="DUF2427"/>
    <property type="match status" value="1"/>
</dbReference>
<evidence type="ECO:0000259" key="4">
    <source>
        <dbReference type="Pfam" id="PF10355"/>
    </source>
</evidence>
<feature type="compositionally biased region" description="Polar residues" evidence="1">
    <location>
        <begin position="318"/>
        <end position="342"/>
    </location>
</feature>
<evidence type="ECO:0000259" key="3">
    <source>
        <dbReference type="Pfam" id="PF10348"/>
    </source>
</evidence>
<feature type="transmembrane region" description="Helical" evidence="2">
    <location>
        <begin position="578"/>
        <end position="595"/>
    </location>
</feature>
<keyword evidence="6" id="KW-1185">Reference proteome</keyword>
<organism evidence="5 6">
    <name type="scientific">Venturia nashicola</name>
    <dbReference type="NCBI Taxonomy" id="86259"/>
    <lineage>
        <taxon>Eukaryota</taxon>
        <taxon>Fungi</taxon>
        <taxon>Dikarya</taxon>
        <taxon>Ascomycota</taxon>
        <taxon>Pezizomycotina</taxon>
        <taxon>Dothideomycetes</taxon>
        <taxon>Pleosporomycetidae</taxon>
        <taxon>Venturiales</taxon>
        <taxon>Venturiaceae</taxon>
        <taxon>Venturia</taxon>
    </lineage>
</organism>
<dbReference type="Pfam" id="PF10355">
    <property type="entry name" value="Ytp1"/>
    <property type="match status" value="1"/>
</dbReference>
<evidence type="ECO:0000256" key="2">
    <source>
        <dbReference type="SAM" id="Phobius"/>
    </source>
</evidence>
<feature type="domain" description="DUF2427" evidence="3">
    <location>
        <begin position="186"/>
        <end position="282"/>
    </location>
</feature>
<feature type="transmembrane region" description="Helical" evidence="2">
    <location>
        <begin position="607"/>
        <end position="627"/>
    </location>
</feature>
<dbReference type="EMBL" id="SNSC02000023">
    <property type="protein sequence ID" value="TID14222.1"/>
    <property type="molecule type" value="Genomic_DNA"/>
</dbReference>
<sequence length="716" mass="79856">MILKLFMVLYPSTCINVVAILELTYHELAIAARVPLQLVSSDLCAIVSEWYGVASDCARLRVMAISLAISGHLWPSLLHWDSAMAISREHLDSATSSLRLYLEMPLQRMMRARCRRMTESAEPDEPLGLKHPSLLYSALLLGLPLAIASPHGNDGSGHSNMGGMDMDMSMASSSIPSNSTIDPGPMSYFRLGEKTAWIYGHIFVMTICWTILLPLSVMFSIAKSPFTFPSQAIFFILNALGLFLGTVYNANTPDLYENNAHHKMGWIFTWLALAWMVMGIINIYGKYVTGRSQSGQQISHANLAHYARLHQDSETQDVRWSNDSGQGTERNSASLFGSPSTESENRNFDESLQDYNDVDLSEVSGEAEKHGFLRNPRVDRFLSKSIHRIAFGKTLIINHILYTIIERTIILMGWTVLVTGIITFSGIFRGSAVFNGLAHWIKGGIFFWYGIYTLGRWMGAFADFGWAWNIKPRGDLIPSWKTRVPSADLVESFLIFLYGISNVWLEHLAAWGSTWSPEDYEHVSITILFFGGGLLGMLIESTRIRNLLSSSILITHEDQDQDPAWNEPNHYRISLNPLPGLVILLLGLMMSSHTQESIISSMVHKQWGTLLIGASLARGLTYILCYLKPQSSHLPARPPSELICAFCLMAGGVIFMASSRDVVRAMETNGLDAMFGFTVGMGIVTLVMAWVVICMAVKGWAERRERKRIPVLNGHV</sequence>
<comment type="caution">
    <text evidence="5">The sequence shown here is derived from an EMBL/GenBank/DDBJ whole genome shotgun (WGS) entry which is preliminary data.</text>
</comment>
<protein>
    <recommendedName>
        <fullName evidence="7">Integral membrane protein</fullName>
    </recommendedName>
</protein>
<keyword evidence="2" id="KW-1133">Transmembrane helix</keyword>
<feature type="transmembrane region" description="Helical" evidence="2">
    <location>
        <begin position="639"/>
        <end position="657"/>
    </location>
</feature>
<evidence type="ECO:0000313" key="5">
    <source>
        <dbReference type="EMBL" id="TID14222.1"/>
    </source>
</evidence>
<feature type="transmembrane region" description="Helical" evidence="2">
    <location>
        <begin position="196"/>
        <end position="220"/>
    </location>
</feature>
<accession>A0A4Z1NK48</accession>
<feature type="transmembrane region" description="Helical" evidence="2">
    <location>
        <begin position="522"/>
        <end position="539"/>
    </location>
</feature>